<dbReference type="EMBL" id="GGFL01012904">
    <property type="protein sequence ID" value="MBW77082.1"/>
    <property type="molecule type" value="Transcribed_RNA"/>
</dbReference>
<feature type="chain" id="PRO_5014869734" evidence="1">
    <location>
        <begin position="18"/>
        <end position="75"/>
    </location>
</feature>
<name>A0A2M4DHQ5_ANODA</name>
<proteinExistence type="predicted"/>
<keyword evidence="1" id="KW-0732">Signal</keyword>
<sequence>MATVVVVVAACMALVSAAARTDTDRVVRWCLITEMEVLPPTTSLTDSINRASAVAVTEEAMPPRTASEEAVAGRV</sequence>
<evidence type="ECO:0000313" key="2">
    <source>
        <dbReference type="EMBL" id="MBW77082.1"/>
    </source>
</evidence>
<reference evidence="2" key="1">
    <citation type="submission" date="2018-01" db="EMBL/GenBank/DDBJ databases">
        <title>An insight into the sialome of Amazonian anophelines.</title>
        <authorList>
            <person name="Ribeiro J.M."/>
            <person name="Scarpassa V."/>
            <person name="Calvo E."/>
        </authorList>
    </citation>
    <scope>NUCLEOTIDE SEQUENCE</scope>
</reference>
<accession>A0A2M4DHQ5</accession>
<protein>
    <submittedName>
        <fullName evidence="2">Putative secreted protein</fullName>
    </submittedName>
</protein>
<evidence type="ECO:0000256" key="1">
    <source>
        <dbReference type="SAM" id="SignalP"/>
    </source>
</evidence>
<dbReference type="AlphaFoldDB" id="A0A2M4DHQ5"/>
<feature type="signal peptide" evidence="1">
    <location>
        <begin position="1"/>
        <end position="17"/>
    </location>
</feature>
<organism evidence="2">
    <name type="scientific">Anopheles darlingi</name>
    <name type="common">Mosquito</name>
    <dbReference type="NCBI Taxonomy" id="43151"/>
    <lineage>
        <taxon>Eukaryota</taxon>
        <taxon>Metazoa</taxon>
        <taxon>Ecdysozoa</taxon>
        <taxon>Arthropoda</taxon>
        <taxon>Hexapoda</taxon>
        <taxon>Insecta</taxon>
        <taxon>Pterygota</taxon>
        <taxon>Neoptera</taxon>
        <taxon>Endopterygota</taxon>
        <taxon>Diptera</taxon>
        <taxon>Nematocera</taxon>
        <taxon>Culicoidea</taxon>
        <taxon>Culicidae</taxon>
        <taxon>Anophelinae</taxon>
        <taxon>Anopheles</taxon>
    </lineage>
</organism>